<feature type="region of interest" description="Disordered" evidence="1">
    <location>
        <begin position="1"/>
        <end position="36"/>
    </location>
</feature>
<evidence type="ECO:0000313" key="2">
    <source>
        <dbReference type="EMBL" id="KUH39184.1"/>
    </source>
</evidence>
<protein>
    <submittedName>
        <fullName evidence="2">Uncharacterized protein</fullName>
    </submittedName>
</protein>
<feature type="compositionally biased region" description="Basic and acidic residues" evidence="1">
    <location>
        <begin position="1"/>
        <end position="18"/>
    </location>
</feature>
<accession>A0A100Y7N8</accession>
<keyword evidence="3" id="KW-1185">Reference proteome</keyword>
<dbReference type="AlphaFoldDB" id="A0A100Y7N8"/>
<reference evidence="2 3" key="1">
    <citation type="submission" date="2015-11" db="EMBL/GenBank/DDBJ databases">
        <title>Genome-wide analysis reveals the secondary metabolome in Streptomyces kanasensis ZX01.</title>
        <authorList>
            <person name="Zhang G."/>
            <person name="Han L."/>
            <person name="Feng J."/>
            <person name="Zhang X."/>
        </authorList>
    </citation>
    <scope>NUCLEOTIDE SEQUENCE [LARGE SCALE GENOMIC DNA]</scope>
    <source>
        <strain evidence="2 3">ZX01</strain>
    </source>
</reference>
<evidence type="ECO:0000313" key="3">
    <source>
        <dbReference type="Proteomes" id="UP000054011"/>
    </source>
</evidence>
<dbReference type="OrthoDB" id="3520230at2"/>
<comment type="caution">
    <text evidence="2">The sequence shown here is derived from an EMBL/GenBank/DDBJ whole genome shotgun (WGS) entry which is preliminary data.</text>
</comment>
<gene>
    <name evidence="2" type="ORF">ATE80_08760</name>
</gene>
<dbReference type="InterPro" id="IPR011024">
    <property type="entry name" value="G_crystallin-like"/>
</dbReference>
<sequence length="234" mass="25372">MTHQTDDPGHGPEQRAERTSGAVALDDPEPRPLPESAARELFAERAPLGLVRVFSASVPLVLDGETVEDEERMHADLAGPLHLTPLGSGDEVVLAGFTDRAAMLAEARRATADGPPREGPDGARGSFERVCTSNPDSLPDRVCFFEDAGEQGDVKCLGAGLGYPNLSRVHRGFLSTQNWNDVISSLSWCRFDVSLFDAFDWQGNEFFARKGCTTPDLNRFGWGDRAASIANWGN</sequence>
<dbReference type="STRING" id="936756.ATE80_08760"/>
<name>A0A100Y7N8_9ACTN</name>
<dbReference type="SUPFAM" id="SSF49695">
    <property type="entry name" value="gamma-Crystallin-like"/>
    <property type="match status" value="1"/>
</dbReference>
<feature type="region of interest" description="Disordered" evidence="1">
    <location>
        <begin position="109"/>
        <end position="129"/>
    </location>
</feature>
<organism evidence="2 3">
    <name type="scientific">Streptomyces kanasensis</name>
    <dbReference type="NCBI Taxonomy" id="936756"/>
    <lineage>
        <taxon>Bacteria</taxon>
        <taxon>Bacillati</taxon>
        <taxon>Actinomycetota</taxon>
        <taxon>Actinomycetes</taxon>
        <taxon>Kitasatosporales</taxon>
        <taxon>Streptomycetaceae</taxon>
        <taxon>Streptomyces</taxon>
    </lineage>
</organism>
<dbReference type="Gene3D" id="2.60.20.10">
    <property type="entry name" value="Crystallins"/>
    <property type="match status" value="1"/>
</dbReference>
<dbReference type="EMBL" id="LNSV01000015">
    <property type="protein sequence ID" value="KUH39184.1"/>
    <property type="molecule type" value="Genomic_DNA"/>
</dbReference>
<dbReference type="RefSeq" id="WP_058941583.1">
    <property type="nucleotide sequence ID" value="NZ_LNSV01000015.1"/>
</dbReference>
<feature type="compositionally biased region" description="Basic and acidic residues" evidence="1">
    <location>
        <begin position="109"/>
        <end position="121"/>
    </location>
</feature>
<proteinExistence type="predicted"/>
<evidence type="ECO:0000256" key="1">
    <source>
        <dbReference type="SAM" id="MobiDB-lite"/>
    </source>
</evidence>
<dbReference type="Proteomes" id="UP000054011">
    <property type="component" value="Unassembled WGS sequence"/>
</dbReference>